<proteinExistence type="predicted"/>
<evidence type="ECO:0000313" key="2">
    <source>
        <dbReference type="Proteomes" id="UP000701801"/>
    </source>
</evidence>
<accession>A0A9N9LQ24</accession>
<dbReference type="Proteomes" id="UP000701801">
    <property type="component" value="Unassembled WGS sequence"/>
</dbReference>
<comment type="caution">
    <text evidence="1">The sequence shown here is derived from an EMBL/GenBank/DDBJ whole genome shotgun (WGS) entry which is preliminary data.</text>
</comment>
<evidence type="ECO:0000313" key="1">
    <source>
        <dbReference type="EMBL" id="CAG8976344.1"/>
    </source>
</evidence>
<dbReference type="AlphaFoldDB" id="A0A9N9LQ24"/>
<dbReference type="EMBL" id="CAJVRM010000172">
    <property type="protein sequence ID" value="CAG8976344.1"/>
    <property type="molecule type" value="Genomic_DNA"/>
</dbReference>
<reference evidence="1" key="1">
    <citation type="submission" date="2021-07" db="EMBL/GenBank/DDBJ databases">
        <authorList>
            <person name="Durling M."/>
        </authorList>
    </citation>
    <scope>NUCLEOTIDE SEQUENCE</scope>
</reference>
<name>A0A9N9LQ24_9HELO</name>
<keyword evidence="2" id="KW-1185">Reference proteome</keyword>
<sequence>MSGYCSVLRLGTYIQRTKEISKPNSVEKTTYEPSRQYADQIRFDSGPPIESKVSRKRTLAAKEKALQQIEESEGEASNITLGYMRTLAREYSAVC</sequence>
<organism evidence="1 2">
    <name type="scientific">Hymenoscyphus albidus</name>
    <dbReference type="NCBI Taxonomy" id="595503"/>
    <lineage>
        <taxon>Eukaryota</taxon>
        <taxon>Fungi</taxon>
        <taxon>Dikarya</taxon>
        <taxon>Ascomycota</taxon>
        <taxon>Pezizomycotina</taxon>
        <taxon>Leotiomycetes</taxon>
        <taxon>Helotiales</taxon>
        <taxon>Helotiaceae</taxon>
        <taxon>Hymenoscyphus</taxon>
    </lineage>
</organism>
<gene>
    <name evidence="1" type="ORF">HYALB_00005751</name>
</gene>
<protein>
    <submittedName>
        <fullName evidence="1">Uncharacterized protein</fullName>
    </submittedName>
</protein>